<dbReference type="InterPro" id="IPR029063">
    <property type="entry name" value="SAM-dependent_MTases_sf"/>
</dbReference>
<reference evidence="1 2" key="1">
    <citation type="submission" date="2016-02" db="EMBL/GenBank/DDBJ databases">
        <title>Genome analysis of coral dinoflagellate symbionts highlights evolutionary adaptations to a symbiotic lifestyle.</title>
        <authorList>
            <person name="Aranda M."/>
            <person name="Li Y."/>
            <person name="Liew Y.J."/>
            <person name="Baumgarten S."/>
            <person name="Simakov O."/>
            <person name="Wilson M."/>
            <person name="Piel J."/>
            <person name="Ashoor H."/>
            <person name="Bougouffa S."/>
            <person name="Bajic V.B."/>
            <person name="Ryu T."/>
            <person name="Ravasi T."/>
            <person name="Bayer T."/>
            <person name="Micklem G."/>
            <person name="Kim H."/>
            <person name="Bhak J."/>
            <person name="Lajeunesse T.C."/>
            <person name="Voolstra C.R."/>
        </authorList>
    </citation>
    <scope>NUCLEOTIDE SEQUENCE [LARGE SCALE GENOMIC DNA]</scope>
    <source>
        <strain evidence="1 2">CCMP2467</strain>
    </source>
</reference>
<name>A0A1Q9DTC2_SYMMI</name>
<dbReference type="SUPFAM" id="SSF53335">
    <property type="entry name" value="S-adenosyl-L-methionine-dependent methyltransferases"/>
    <property type="match status" value="1"/>
</dbReference>
<keyword evidence="2" id="KW-1185">Reference proteome</keyword>
<evidence type="ECO:0000313" key="2">
    <source>
        <dbReference type="Proteomes" id="UP000186817"/>
    </source>
</evidence>
<dbReference type="Gene3D" id="3.40.50.150">
    <property type="entry name" value="Vaccinia Virus protein VP39"/>
    <property type="match status" value="1"/>
</dbReference>
<sequence length="1360" mass="154470">MASVYHPKHCDGSRPTCCSLTLSWENNEACADFTHERFGWIKMGDVTDIDIDKTVAYIDQRLGQQEFIVLITAGPPCPDFSRLKRSPKGVDGESGWLFQHMIDVEYKLRLKFKGRPVETVIENVLPHHSLRDQLLEMTKPLCMPPIVIDAADGGLVHRKRLWWTSIDWQDVEDALCPSRIVRDPYLPRPRRGLQSGYTERLAGGDHTQREVALGNAWHLPTAIWILFLVLIGTADAALPRSPQESALDKVVNLWMATRVPFGPPPRRSGAEYMPQFSWTEHLDWALHRDTNMTPKELDPTLNWCLEHRHLFHPLTRFQNDVIAEIKDLVLDFEEHTMAWFHTLPPHVQRAYKHKDSVTQIPILIHLLRRLGYPQTEVLYRALSEGFPLMGKLTPGVNWHVRQDRKYLQPTPMDDFKQKNREYIRNKLEANRVDDHWKFMLDEVLAEVKLGRMNGPFKAPTWWPRPAVATTQPGTDVLLDLPHDDPFIAMAFSIEQTGSDGNTKIRRGEDWRRSGHNATCIMHDQPYHHTPDHFVSLGLAFLENNRSTPLRVWGHDHDGAYRQLPLHDPRQAYVLLLTPDGPTLWSHNVLLFGSAASVWSYNRFGDVLVACSRTLVLSPALHYVDDYGSMEDELSAESSFRAFEDYNGCLQISMKPSKRQPPETQHRIQGVLISSDTENLVLTPCPARVRAMTQQIEKHLDTNNLTPEAIYARANSFSHQLDKPTRSSLMALRDIILHCQPMTIPRNPTFHSFSVIYTDAYFKLKGTVYRPGDENLPQWDARQTPDIENGWAALCFHQGDVHHGAYFQGRLPSALLRQFSADQAFIYLLEAWAAILAPVIFEPWLDHFYVQCCDNEASRHALIKGVGKHQPLNCLISAHWTWHNRRGIAHRLERVPTKANISDALSRFEGDIEFASKRGFENVTGRDHHRWESVGPRDIDCTFLYEIRKKFDVRLEPTQPAGNSLGHAYTMGMGEGYDSQLRMPNPHQSIEFAVAMDARNDYAADPFLGGGADYNAEQVPGESEGLRNAGNPDPFMSMEFHPQRPEMGGDYRPEGVFTPGGTNVADEPELMGLPGQDPMLAPRTFGAPTASNTFSSFIKKDWNMDDKYIPVNANDKMKWDNPHHESISGHPIPVLPVAAEEQRGKDESLGTAAELWSAPFVPKKDRGLFISVLTSSFMRSLRLVSQDRLRLEVLDSLQFSWTELSEKLGKAPPAALRRQDDHKATRVFKSTIRNQRQLRQFILVDKQRLESGDSTLGDEREPGFCGFARFRRISGGILDHGPRGGGEGAERLTISLRFVMSYASRSIKEAAVMAATEAEVPYHKACAGFRDFRASHLDDYESMALGSRDGHWCEFGDMIIA</sequence>
<proteinExistence type="predicted"/>
<protein>
    <submittedName>
        <fullName evidence="1">Uncharacterized protein</fullName>
    </submittedName>
</protein>
<dbReference type="EMBL" id="LSRX01000397">
    <property type="protein sequence ID" value="OLP98423.1"/>
    <property type="molecule type" value="Genomic_DNA"/>
</dbReference>
<evidence type="ECO:0000313" key="1">
    <source>
        <dbReference type="EMBL" id="OLP98423.1"/>
    </source>
</evidence>
<organism evidence="1 2">
    <name type="scientific">Symbiodinium microadriaticum</name>
    <name type="common">Dinoflagellate</name>
    <name type="synonym">Zooxanthella microadriatica</name>
    <dbReference type="NCBI Taxonomy" id="2951"/>
    <lineage>
        <taxon>Eukaryota</taxon>
        <taxon>Sar</taxon>
        <taxon>Alveolata</taxon>
        <taxon>Dinophyceae</taxon>
        <taxon>Suessiales</taxon>
        <taxon>Symbiodiniaceae</taxon>
        <taxon>Symbiodinium</taxon>
    </lineage>
</organism>
<accession>A0A1Q9DTC2</accession>
<gene>
    <name evidence="1" type="ORF">AK812_SmicGene19138</name>
</gene>
<dbReference type="Proteomes" id="UP000186817">
    <property type="component" value="Unassembled WGS sequence"/>
</dbReference>
<dbReference type="OrthoDB" id="641149at2759"/>
<comment type="caution">
    <text evidence="1">The sequence shown here is derived from an EMBL/GenBank/DDBJ whole genome shotgun (WGS) entry which is preliminary data.</text>
</comment>